<dbReference type="EMBL" id="KJ755191">
    <property type="protein sequence ID" value="AJP09036.1"/>
    <property type="molecule type" value="Genomic_DNA"/>
</dbReference>
<dbReference type="RefSeq" id="YP_009701536.1">
    <property type="nucleotide sequence ID" value="NC_044938.1"/>
</dbReference>
<dbReference type="KEGG" id="vg:41900672"/>
<evidence type="ECO:0000313" key="1">
    <source>
        <dbReference type="EMBL" id="AJP09036.1"/>
    </source>
</evidence>
<proteinExistence type="predicted"/>
<accession>A0A171PVF8</accession>
<reference evidence="2" key="1">
    <citation type="submission" date="2014-04" db="EMBL/GenBank/DDBJ databases">
        <authorList>
            <person name="Wei Y."/>
            <person name="Huang G."/>
            <person name="Cheng X."/>
        </authorList>
    </citation>
    <scope>NUCLEOTIDE SEQUENCE [LARGE SCALE GENOMIC DNA]</scope>
</reference>
<organism evidence="1 2">
    <name type="scientific">Heliothis virescens ascovirus 3f</name>
    <dbReference type="NCBI Taxonomy" id="328614"/>
    <lineage>
        <taxon>Viruses</taxon>
        <taxon>Varidnaviria</taxon>
        <taxon>Bamfordvirae</taxon>
        <taxon>Nucleocytoviricota</taxon>
        <taxon>Megaviricetes</taxon>
        <taxon>Pimascovirales</taxon>
        <taxon>Pimascovirales incertae sedis</taxon>
        <taxon>Ascoviridae</taxon>
        <taxon>Ascovirus</taxon>
        <taxon>Ascovirus hvav3a</taxon>
    </lineage>
</organism>
<dbReference type="Proteomes" id="UP000232922">
    <property type="component" value="Genome"/>
</dbReference>
<dbReference type="GeneID" id="41900672"/>
<sequence length="86" mass="9558">MDKSLNSNCFKIKKPHLLPLFESLNSSDVEAYELLEHMVTTKCTCVKHAAPDIYCGCSTDLDQTRQLLLRLAKRSEVSDTTALAGV</sequence>
<evidence type="ECO:0000313" key="2">
    <source>
        <dbReference type="Proteomes" id="UP000232922"/>
    </source>
</evidence>
<protein>
    <submittedName>
        <fullName evidence="1">Uncharacterized protein</fullName>
    </submittedName>
</protein>
<name>A0A171PVF8_9VIRU</name>